<comment type="caution">
    <text evidence="1">The sequence shown here is derived from an EMBL/GenBank/DDBJ whole genome shotgun (WGS) entry which is preliminary data.</text>
</comment>
<name>A0A7J8P2A7_GOSRA</name>
<sequence>MMLQAGSHSKILQSGLKRCGLNGASLNRGSRSQGS</sequence>
<dbReference type="AlphaFoldDB" id="A0A7J8P2A7"/>
<evidence type="ECO:0000313" key="2">
    <source>
        <dbReference type="Proteomes" id="UP000593578"/>
    </source>
</evidence>
<organism evidence="1 2">
    <name type="scientific">Gossypium raimondii</name>
    <name type="common">Peruvian cotton</name>
    <name type="synonym">Gossypium klotzschianum subsp. raimondii</name>
    <dbReference type="NCBI Taxonomy" id="29730"/>
    <lineage>
        <taxon>Eukaryota</taxon>
        <taxon>Viridiplantae</taxon>
        <taxon>Streptophyta</taxon>
        <taxon>Embryophyta</taxon>
        <taxon>Tracheophyta</taxon>
        <taxon>Spermatophyta</taxon>
        <taxon>Magnoliopsida</taxon>
        <taxon>eudicotyledons</taxon>
        <taxon>Gunneridae</taxon>
        <taxon>Pentapetalae</taxon>
        <taxon>rosids</taxon>
        <taxon>malvids</taxon>
        <taxon>Malvales</taxon>
        <taxon>Malvaceae</taxon>
        <taxon>Malvoideae</taxon>
        <taxon>Gossypium</taxon>
    </lineage>
</organism>
<dbReference type="Proteomes" id="UP000593578">
    <property type="component" value="Unassembled WGS sequence"/>
</dbReference>
<reference evidence="1 2" key="1">
    <citation type="journal article" date="2019" name="Genome Biol. Evol.">
        <title>Insights into the evolution of the New World diploid cottons (Gossypium, subgenus Houzingenia) based on genome sequencing.</title>
        <authorList>
            <person name="Grover C.E."/>
            <person name="Arick M.A. 2nd"/>
            <person name="Thrash A."/>
            <person name="Conover J.L."/>
            <person name="Sanders W.S."/>
            <person name="Peterson D.G."/>
            <person name="Frelichowski J.E."/>
            <person name="Scheffler J.A."/>
            <person name="Scheffler B.E."/>
            <person name="Wendel J.F."/>
        </authorList>
    </citation>
    <scope>NUCLEOTIDE SEQUENCE [LARGE SCALE GENOMIC DNA]</scope>
    <source>
        <strain evidence="1">8</strain>
        <tissue evidence="1">Leaf</tissue>
    </source>
</reference>
<accession>A0A7J8P2A7</accession>
<proteinExistence type="predicted"/>
<protein>
    <submittedName>
        <fullName evidence="1">Uncharacterized protein</fullName>
    </submittedName>
</protein>
<gene>
    <name evidence="1" type="ORF">Gorai_014230</name>
</gene>
<dbReference type="EMBL" id="JABEZZ010000004">
    <property type="protein sequence ID" value="MBA0583371.1"/>
    <property type="molecule type" value="Genomic_DNA"/>
</dbReference>
<evidence type="ECO:0000313" key="1">
    <source>
        <dbReference type="EMBL" id="MBA0583371.1"/>
    </source>
</evidence>